<accession>A0A4Y2BKP9</accession>
<sequence length="93" mass="10373">MSRHLPQEVRTITGGGTHALSHYCTHGQEREPLICPAASYPCTGGAPRWESFSILGCPKKSLTKFKDMSDVKKQVNIRSIVNAESGHYQRLFQ</sequence>
<organism evidence="1 2">
    <name type="scientific">Araneus ventricosus</name>
    <name type="common">Orbweaver spider</name>
    <name type="synonym">Epeira ventricosa</name>
    <dbReference type="NCBI Taxonomy" id="182803"/>
    <lineage>
        <taxon>Eukaryota</taxon>
        <taxon>Metazoa</taxon>
        <taxon>Ecdysozoa</taxon>
        <taxon>Arthropoda</taxon>
        <taxon>Chelicerata</taxon>
        <taxon>Arachnida</taxon>
        <taxon>Araneae</taxon>
        <taxon>Araneomorphae</taxon>
        <taxon>Entelegynae</taxon>
        <taxon>Araneoidea</taxon>
        <taxon>Araneidae</taxon>
        <taxon>Araneus</taxon>
    </lineage>
</organism>
<name>A0A4Y2BKP9_ARAVE</name>
<dbReference type="Proteomes" id="UP000499080">
    <property type="component" value="Unassembled WGS sequence"/>
</dbReference>
<gene>
    <name evidence="1" type="ORF">AVEN_91526_1</name>
</gene>
<keyword evidence="2" id="KW-1185">Reference proteome</keyword>
<dbReference type="EMBL" id="BGPR01000084">
    <property type="protein sequence ID" value="GBL92189.1"/>
    <property type="molecule type" value="Genomic_DNA"/>
</dbReference>
<dbReference type="AlphaFoldDB" id="A0A4Y2BKP9"/>
<comment type="caution">
    <text evidence="1">The sequence shown here is derived from an EMBL/GenBank/DDBJ whole genome shotgun (WGS) entry which is preliminary data.</text>
</comment>
<evidence type="ECO:0000313" key="1">
    <source>
        <dbReference type="EMBL" id="GBL92189.1"/>
    </source>
</evidence>
<protein>
    <submittedName>
        <fullName evidence="1">Uncharacterized protein</fullName>
    </submittedName>
</protein>
<evidence type="ECO:0000313" key="2">
    <source>
        <dbReference type="Proteomes" id="UP000499080"/>
    </source>
</evidence>
<reference evidence="1 2" key="1">
    <citation type="journal article" date="2019" name="Sci. Rep.">
        <title>Orb-weaving spider Araneus ventricosus genome elucidates the spidroin gene catalogue.</title>
        <authorList>
            <person name="Kono N."/>
            <person name="Nakamura H."/>
            <person name="Ohtoshi R."/>
            <person name="Moran D.A.P."/>
            <person name="Shinohara A."/>
            <person name="Yoshida Y."/>
            <person name="Fujiwara M."/>
            <person name="Mori M."/>
            <person name="Tomita M."/>
            <person name="Arakawa K."/>
        </authorList>
    </citation>
    <scope>NUCLEOTIDE SEQUENCE [LARGE SCALE GENOMIC DNA]</scope>
</reference>
<proteinExistence type="predicted"/>